<dbReference type="InterPro" id="IPR004474">
    <property type="entry name" value="LytR_CpsA_psr"/>
</dbReference>
<evidence type="ECO:0000313" key="4">
    <source>
        <dbReference type="EMBL" id="QUI24986.1"/>
    </source>
</evidence>
<dbReference type="KEGG" id="vpy:HZI73_23020"/>
<dbReference type="EMBL" id="CP058649">
    <property type="protein sequence ID" value="QUI24986.1"/>
    <property type="molecule type" value="Genomic_DNA"/>
</dbReference>
<name>A0A8J8SIU8_9FIRM</name>
<reference evidence="4" key="1">
    <citation type="submission" date="2020-07" db="EMBL/GenBank/DDBJ databases">
        <title>Vallitalea pronyensis genome.</title>
        <authorList>
            <person name="Postec A."/>
        </authorList>
    </citation>
    <scope>NUCLEOTIDE SEQUENCE</scope>
    <source>
        <strain evidence="4">FatNI3</strain>
    </source>
</reference>
<proteinExistence type="inferred from homology"/>
<dbReference type="RefSeq" id="WP_212695685.1">
    <property type="nucleotide sequence ID" value="NZ_CP058649.1"/>
</dbReference>
<accession>A0A8J8SIU8</accession>
<comment type="similarity">
    <text evidence="1">Belongs to the LytR/CpsA/Psr (LCP) family.</text>
</comment>
<feature type="region of interest" description="Disordered" evidence="2">
    <location>
        <begin position="340"/>
        <end position="359"/>
    </location>
</feature>
<dbReference type="InterPro" id="IPR050922">
    <property type="entry name" value="LytR/CpsA/Psr_CW_biosynth"/>
</dbReference>
<organism evidence="4 5">
    <name type="scientific">Vallitalea pronyensis</name>
    <dbReference type="NCBI Taxonomy" id="1348613"/>
    <lineage>
        <taxon>Bacteria</taxon>
        <taxon>Bacillati</taxon>
        <taxon>Bacillota</taxon>
        <taxon>Clostridia</taxon>
        <taxon>Lachnospirales</taxon>
        <taxon>Vallitaleaceae</taxon>
        <taxon>Vallitalea</taxon>
    </lineage>
</organism>
<gene>
    <name evidence="4" type="ORF">HZI73_23020</name>
</gene>
<protein>
    <submittedName>
        <fullName evidence="4">LCP family protein</fullName>
    </submittedName>
</protein>
<dbReference type="PANTHER" id="PTHR33392:SF6">
    <property type="entry name" value="POLYISOPRENYL-TEICHOIC ACID--PEPTIDOGLYCAN TEICHOIC ACID TRANSFERASE TAGU"/>
    <property type="match status" value="1"/>
</dbReference>
<evidence type="ECO:0000256" key="2">
    <source>
        <dbReference type="SAM" id="MobiDB-lite"/>
    </source>
</evidence>
<feature type="domain" description="Cell envelope-related transcriptional attenuator" evidence="3">
    <location>
        <begin position="85"/>
        <end position="252"/>
    </location>
</feature>
<dbReference type="Gene3D" id="3.40.630.190">
    <property type="entry name" value="LCP protein"/>
    <property type="match status" value="1"/>
</dbReference>
<dbReference type="AlphaFoldDB" id="A0A8J8SIU8"/>
<dbReference type="Proteomes" id="UP000683246">
    <property type="component" value="Chromosome"/>
</dbReference>
<keyword evidence="5" id="KW-1185">Reference proteome</keyword>
<evidence type="ECO:0000313" key="5">
    <source>
        <dbReference type="Proteomes" id="UP000683246"/>
    </source>
</evidence>
<feature type="compositionally biased region" description="Polar residues" evidence="2">
    <location>
        <begin position="348"/>
        <end position="359"/>
    </location>
</feature>
<dbReference type="Pfam" id="PF03816">
    <property type="entry name" value="LytR_cpsA_psr"/>
    <property type="match status" value="1"/>
</dbReference>
<sequence>MNKNKKTSPLPMLIIAVTAVLLITVGIVLAGDFNTPDKGQEEEPDIVDVTDTNDNIDGEDDIEVNTKPPSANALIIGFDKSKGLTDVVMVAHLDTDTNEVKIINLPRDLMIDFREDGFDTIKKENQLKIKYCKLTEVYSLAGWNEQALLVIRDIAEEITGLDIEYTAAIDIDSFKDLVDTIGGVEFYVPERMWYRDDYQDLYIDLQEGLQLLDGDKAEQLVRNRRFKKSVPAPDKQRIKIQQDFLIAMSNKILKIRDFEQIKDLASTAYDLVKTDFGYLVVAKYVDYLFNQDLTQLLSGDNMAIIPSSGKKVDGQWFEVWSREKAKETIDDLFQKDMLTDTESDEVNDQSTSSDISYKP</sequence>
<evidence type="ECO:0000259" key="3">
    <source>
        <dbReference type="Pfam" id="PF03816"/>
    </source>
</evidence>
<dbReference type="NCBIfam" id="TIGR00350">
    <property type="entry name" value="lytR_cpsA_psr"/>
    <property type="match status" value="1"/>
</dbReference>
<evidence type="ECO:0000256" key="1">
    <source>
        <dbReference type="ARBA" id="ARBA00006068"/>
    </source>
</evidence>
<dbReference type="PANTHER" id="PTHR33392">
    <property type="entry name" value="POLYISOPRENYL-TEICHOIC ACID--PEPTIDOGLYCAN TEICHOIC ACID TRANSFERASE TAGU"/>
    <property type="match status" value="1"/>
</dbReference>